<feature type="region of interest" description="Disordered" evidence="1">
    <location>
        <begin position="185"/>
        <end position="210"/>
    </location>
</feature>
<accession>A0ABP0QRM5</accession>
<protein>
    <submittedName>
        <fullName evidence="3">Uncharacterized protein</fullName>
    </submittedName>
</protein>
<keyword evidence="4" id="KW-1185">Reference proteome</keyword>
<gene>
    <name evidence="3" type="ORF">CCMP2556_LOCUS43645</name>
</gene>
<feature type="transmembrane region" description="Helical" evidence="2">
    <location>
        <begin position="1196"/>
        <end position="1220"/>
    </location>
</feature>
<evidence type="ECO:0000313" key="3">
    <source>
        <dbReference type="EMBL" id="CAK9090929.1"/>
    </source>
</evidence>
<keyword evidence="2" id="KW-1133">Transmembrane helix</keyword>
<dbReference type="EMBL" id="CAXAMN010024917">
    <property type="protein sequence ID" value="CAK9090929.1"/>
    <property type="molecule type" value="Genomic_DNA"/>
</dbReference>
<evidence type="ECO:0000313" key="4">
    <source>
        <dbReference type="Proteomes" id="UP001642484"/>
    </source>
</evidence>
<keyword evidence="2" id="KW-0472">Membrane</keyword>
<sequence length="1226" mass="136703">MPVAERALKTLKCVNPRGDEVDVLLLKWPADSDAWAICLPCRVSSTGIILAVPGDAIPEEDLERGQQAAADDLMGPNAQVTVSLQENSDQIIEVQLVEFTLDVRHSLERRAPRSRRQHKRFADSQDLPNFAELDDAVEGWVMSGSLRDTGWQTAQEAPVPEPQGLDQVLTALAKLESRMDQLQRKVDSKPSNLHQSTVAKDKPGKKVVEKSEEKDWADILKALKEEVGPRPSKVLDEPAARTTAQELVSLVEEEMAASSSTPSVDDMMKLSMLKLLKDLQGKTSKKSKKLPGLIGGIGSSSEEEEGGETWSSTSRGGKAIEAVEKLRAAMKQNPGAYLERMEMRMQRAVGAEEMGPTIPEKFIQSVPVGRSRTAGYALTGFATIHKLMLEGKARQARLHTVRMMAAMEQFLLDESWGVASRLTGVEEPPWAHWASQDLPSIRKQYIYTRLMDATWIGAIINELKEEEWTIPEKGSQVSNFDPRPYLSEKFREIYENPDVILKVEGIAGLIGRARNKLLKLAQLSVLMTEAGPVDEKMIEVGEMVSEEVWRRGDKVCFVRGMEIGTLLIFVNALTQLWPRANGGSGKEALIQLDELQGLPRAYNRWFLLVRDRALIKRGRVTARTQSIRQDLLTKLEVWLATQLPEVTLEDLARHHIDVLSEWLEEYMVTLYLDGQSRRSAAETLNVVVQKFGWLRSSLAAPWSVLKTWDMLEPVTHHPPMPVQVLYALAGTAMAWQWPHFAALLVLGFFGLLRPSELIGLRRQDLSLPQDHWGDNVIYIRVSQPKTRFRAAAAQHVRLDEAGIAGWVQTIFGSMPMWRKLWCGSLASFKTRLDLVQREVLTTVAFLPSSLRCRSSASSSTSAWEVSALCAVAEAHLGVEDQRQALQAATEALALSRARQCGQALVTLFKAQVSDSHGRTESQSSRELLLLWRELGASWGEIAAELWCREPDPRTAEQRTADAREHERRWALSRGLCDTLLPGLSAAELRDAAVAAGVTDDGDAREVEEQLQAGRWSEARREGAKSLRRLREARLRPEFGGEIHFRYGCETQIASPRPDFQRRRQYLQNSLQDENRAHSQDLPDRYRYHIGLDAQEAKAARATRAHGVKGAGVKVQEKARRVEAAKPPPPPAAPWFGRASSKNLAEEAHWSSGGRLGGFHQLALTEDARNPSEPLPAASLVKQGEQSLREMKVKEMVLAWIVVATLLTLVLLFCCKVPPLVSLGPRK</sequence>
<comment type="caution">
    <text evidence="3">The sequence shown here is derived from an EMBL/GenBank/DDBJ whole genome shotgun (WGS) entry which is preliminary data.</text>
</comment>
<reference evidence="3 4" key="1">
    <citation type="submission" date="2024-02" db="EMBL/GenBank/DDBJ databases">
        <authorList>
            <person name="Chen Y."/>
            <person name="Shah S."/>
            <person name="Dougan E. K."/>
            <person name="Thang M."/>
            <person name="Chan C."/>
        </authorList>
    </citation>
    <scope>NUCLEOTIDE SEQUENCE [LARGE SCALE GENOMIC DNA]</scope>
</reference>
<feature type="region of interest" description="Disordered" evidence="1">
    <location>
        <begin position="287"/>
        <end position="316"/>
    </location>
</feature>
<feature type="compositionally biased region" description="Polar residues" evidence="1">
    <location>
        <begin position="189"/>
        <end position="198"/>
    </location>
</feature>
<dbReference type="Proteomes" id="UP001642484">
    <property type="component" value="Unassembled WGS sequence"/>
</dbReference>
<keyword evidence="2" id="KW-0812">Transmembrane</keyword>
<organism evidence="3 4">
    <name type="scientific">Durusdinium trenchii</name>
    <dbReference type="NCBI Taxonomy" id="1381693"/>
    <lineage>
        <taxon>Eukaryota</taxon>
        <taxon>Sar</taxon>
        <taxon>Alveolata</taxon>
        <taxon>Dinophyceae</taxon>
        <taxon>Suessiales</taxon>
        <taxon>Symbiodiniaceae</taxon>
        <taxon>Durusdinium</taxon>
    </lineage>
</organism>
<proteinExistence type="predicted"/>
<dbReference type="InterPro" id="IPR011010">
    <property type="entry name" value="DNA_brk_join_enz"/>
</dbReference>
<feature type="compositionally biased region" description="Basic and acidic residues" evidence="1">
    <location>
        <begin position="199"/>
        <end position="210"/>
    </location>
</feature>
<dbReference type="SUPFAM" id="SSF56349">
    <property type="entry name" value="DNA breaking-rejoining enzymes"/>
    <property type="match status" value="1"/>
</dbReference>
<name>A0ABP0QRM5_9DINO</name>
<evidence type="ECO:0000256" key="2">
    <source>
        <dbReference type="SAM" id="Phobius"/>
    </source>
</evidence>
<evidence type="ECO:0000256" key="1">
    <source>
        <dbReference type="SAM" id="MobiDB-lite"/>
    </source>
</evidence>